<dbReference type="Gene3D" id="1.10.260.40">
    <property type="entry name" value="lambda repressor-like DNA-binding domains"/>
    <property type="match status" value="1"/>
</dbReference>
<evidence type="ECO:0000256" key="4">
    <source>
        <dbReference type="ARBA" id="ARBA00023163"/>
    </source>
</evidence>
<dbReference type="SUPFAM" id="SSF47413">
    <property type="entry name" value="lambda repressor-like DNA-binding domains"/>
    <property type="match status" value="1"/>
</dbReference>
<dbReference type="InterPro" id="IPR028082">
    <property type="entry name" value="Peripla_BP_I"/>
</dbReference>
<organism evidence="6 7">
    <name type="scientific">Faecalicatena acetigenes</name>
    <dbReference type="NCBI Taxonomy" id="2981790"/>
    <lineage>
        <taxon>Bacteria</taxon>
        <taxon>Bacillati</taxon>
        <taxon>Bacillota</taxon>
        <taxon>Clostridia</taxon>
        <taxon>Lachnospirales</taxon>
        <taxon>Lachnospiraceae</taxon>
        <taxon>Faecalicatena</taxon>
    </lineage>
</organism>
<dbReference type="EMBL" id="JAOQJX010000001">
    <property type="protein sequence ID" value="MCU6746209.1"/>
    <property type="molecule type" value="Genomic_DNA"/>
</dbReference>
<dbReference type="PANTHER" id="PTHR30146">
    <property type="entry name" value="LACI-RELATED TRANSCRIPTIONAL REPRESSOR"/>
    <property type="match status" value="1"/>
</dbReference>
<evidence type="ECO:0000256" key="2">
    <source>
        <dbReference type="ARBA" id="ARBA00023015"/>
    </source>
</evidence>
<dbReference type="PROSITE" id="PS50932">
    <property type="entry name" value="HTH_LACI_2"/>
    <property type="match status" value="1"/>
</dbReference>
<gene>
    <name evidence="6" type="ORF">OCV51_00795</name>
</gene>
<dbReference type="InterPro" id="IPR010982">
    <property type="entry name" value="Lambda_DNA-bd_dom_sf"/>
</dbReference>
<evidence type="ECO:0000259" key="5">
    <source>
        <dbReference type="PROSITE" id="PS50932"/>
    </source>
</evidence>
<dbReference type="Gene3D" id="3.40.50.2300">
    <property type="match status" value="2"/>
</dbReference>
<dbReference type="PROSITE" id="PS00356">
    <property type="entry name" value="HTH_LACI_1"/>
    <property type="match status" value="1"/>
</dbReference>
<dbReference type="Proteomes" id="UP001652394">
    <property type="component" value="Unassembled WGS sequence"/>
</dbReference>
<keyword evidence="4" id="KW-0804">Transcription</keyword>
<evidence type="ECO:0000256" key="3">
    <source>
        <dbReference type="ARBA" id="ARBA00023125"/>
    </source>
</evidence>
<dbReference type="GO" id="GO:0003677">
    <property type="term" value="F:DNA binding"/>
    <property type="evidence" value="ECO:0007669"/>
    <property type="project" value="UniProtKB-KW"/>
</dbReference>
<name>A0ABT2T7G7_9FIRM</name>
<keyword evidence="1" id="KW-0678">Repressor</keyword>
<dbReference type="PANTHER" id="PTHR30146:SF95">
    <property type="entry name" value="RIBOSE OPERON REPRESSOR"/>
    <property type="match status" value="1"/>
</dbReference>
<reference evidence="6 7" key="1">
    <citation type="journal article" date="2021" name="ISME Commun">
        <title>Automated analysis of genomic sequences facilitates high-throughput and comprehensive description of bacteria.</title>
        <authorList>
            <person name="Hitch T.C.A."/>
        </authorList>
    </citation>
    <scope>NUCLEOTIDE SEQUENCE [LARGE SCALE GENOMIC DNA]</scope>
    <source>
        <strain evidence="6 7">H2_18</strain>
    </source>
</reference>
<comment type="caution">
    <text evidence="6">The sequence shown here is derived from an EMBL/GenBank/DDBJ whole genome shotgun (WGS) entry which is preliminary data.</text>
</comment>
<dbReference type="CDD" id="cd06291">
    <property type="entry name" value="PBP1_Qymf-like"/>
    <property type="match status" value="1"/>
</dbReference>
<evidence type="ECO:0000313" key="6">
    <source>
        <dbReference type="EMBL" id="MCU6746209.1"/>
    </source>
</evidence>
<dbReference type="RefSeq" id="WP_059067643.1">
    <property type="nucleotide sequence ID" value="NZ_JAOQJX010000001.1"/>
</dbReference>
<keyword evidence="3 6" id="KW-0238">DNA-binding</keyword>
<dbReference type="SMART" id="SM00354">
    <property type="entry name" value="HTH_LACI"/>
    <property type="match status" value="1"/>
</dbReference>
<evidence type="ECO:0000313" key="7">
    <source>
        <dbReference type="Proteomes" id="UP001652394"/>
    </source>
</evidence>
<evidence type="ECO:0000256" key="1">
    <source>
        <dbReference type="ARBA" id="ARBA00022491"/>
    </source>
</evidence>
<feature type="domain" description="HTH lacI-type" evidence="5">
    <location>
        <begin position="2"/>
        <end position="56"/>
    </location>
</feature>
<dbReference type="CDD" id="cd01392">
    <property type="entry name" value="HTH_LacI"/>
    <property type="match status" value="1"/>
</dbReference>
<sequence length="325" mass="36925">MSTINDVAKLAEVSIATVSRAINNSGYVSEEARKKIDQAINELDYIVNERARNLSKQRSGIIGVIIPDLENPFYGKLIKNIEIELYSYGYKTMVCNTIGTSNREKEYIDMLDRNIVDGIITCALVLEDYVYTRIKKPIVSTDHDFGPSIPLIHSDHRRGGYLAAKKMLEAGCKNVVMVGARWDVKTPSSERYTEFEKILKENKIPIQTIYADWNRMSYPYYTQLMSEYYDVLMNVDGIFTSDIGAIALYHLVADQGRQIPKDLKILGYDGMSITKISKPVISCIRQDAEELAKRCVNTIMKLICGDENIEYHQIIDVTFQQGDTL</sequence>
<dbReference type="InterPro" id="IPR000843">
    <property type="entry name" value="HTH_LacI"/>
</dbReference>
<accession>A0ABT2T7G7</accession>
<keyword evidence="2" id="KW-0805">Transcription regulation</keyword>
<dbReference type="InterPro" id="IPR046335">
    <property type="entry name" value="LacI/GalR-like_sensor"/>
</dbReference>
<dbReference type="SUPFAM" id="SSF53822">
    <property type="entry name" value="Periplasmic binding protein-like I"/>
    <property type="match status" value="1"/>
</dbReference>
<dbReference type="Pfam" id="PF00356">
    <property type="entry name" value="LacI"/>
    <property type="match status" value="1"/>
</dbReference>
<proteinExistence type="predicted"/>
<protein>
    <submittedName>
        <fullName evidence="6">LacI family DNA-binding transcriptional regulator</fullName>
    </submittedName>
</protein>
<dbReference type="Pfam" id="PF13377">
    <property type="entry name" value="Peripla_BP_3"/>
    <property type="match status" value="1"/>
</dbReference>
<keyword evidence="7" id="KW-1185">Reference proteome</keyword>